<proteinExistence type="predicted"/>
<protein>
    <submittedName>
        <fullName evidence="1">Uncharacterized protein</fullName>
    </submittedName>
</protein>
<sequence>MFALHIVNSFFFKYSLFGNNTFKYKPSNKNRDWSSIVLFAFDDIEDIKKELKNEPRNDQNCNNYDEGEDKSNCNKANILYYYKYGEALKKKIQNNTTLSHEFILERYIPEKIDYIESLSASDIARLEEKEIAKIIQNIKSPTASP</sequence>
<name>A0A2Z6SAH1_9GLOM</name>
<dbReference type="AlphaFoldDB" id="A0A2Z6SAH1"/>
<dbReference type="Proteomes" id="UP000247702">
    <property type="component" value="Unassembled WGS sequence"/>
</dbReference>
<keyword evidence="2" id="KW-1185">Reference proteome</keyword>
<organism evidence="1 2">
    <name type="scientific">Rhizophagus clarus</name>
    <dbReference type="NCBI Taxonomy" id="94130"/>
    <lineage>
        <taxon>Eukaryota</taxon>
        <taxon>Fungi</taxon>
        <taxon>Fungi incertae sedis</taxon>
        <taxon>Mucoromycota</taxon>
        <taxon>Glomeromycotina</taxon>
        <taxon>Glomeromycetes</taxon>
        <taxon>Glomerales</taxon>
        <taxon>Glomeraceae</taxon>
        <taxon>Rhizophagus</taxon>
    </lineage>
</organism>
<dbReference type="EMBL" id="BEXD01004196">
    <property type="protein sequence ID" value="GBC08145.1"/>
    <property type="molecule type" value="Genomic_DNA"/>
</dbReference>
<accession>A0A2Z6SAH1</accession>
<evidence type="ECO:0000313" key="2">
    <source>
        <dbReference type="Proteomes" id="UP000247702"/>
    </source>
</evidence>
<gene>
    <name evidence="1" type="ORF">RclHR1_07930002</name>
</gene>
<reference evidence="1 2" key="1">
    <citation type="submission" date="2017-11" db="EMBL/GenBank/DDBJ databases">
        <title>The genome of Rhizophagus clarus HR1 reveals common genetic basis of auxotrophy among arbuscular mycorrhizal fungi.</title>
        <authorList>
            <person name="Kobayashi Y."/>
        </authorList>
    </citation>
    <scope>NUCLEOTIDE SEQUENCE [LARGE SCALE GENOMIC DNA]</scope>
    <source>
        <strain evidence="1 2">HR1</strain>
    </source>
</reference>
<evidence type="ECO:0000313" key="1">
    <source>
        <dbReference type="EMBL" id="GBC08145.1"/>
    </source>
</evidence>
<comment type="caution">
    <text evidence="1">The sequence shown here is derived from an EMBL/GenBank/DDBJ whole genome shotgun (WGS) entry which is preliminary data.</text>
</comment>